<dbReference type="InterPro" id="IPR036397">
    <property type="entry name" value="RNaseH_sf"/>
</dbReference>
<dbReference type="InterPro" id="IPR041588">
    <property type="entry name" value="Integrase_H2C2"/>
</dbReference>
<accession>A0AAV7MG21</accession>
<dbReference type="PANTHER" id="PTHR37984">
    <property type="entry name" value="PROTEIN CBG26694"/>
    <property type="match status" value="1"/>
</dbReference>
<dbReference type="AlphaFoldDB" id="A0AAV7MG21"/>
<dbReference type="EMBL" id="JANPWB010000014">
    <property type="protein sequence ID" value="KAJ1101479.1"/>
    <property type="molecule type" value="Genomic_DNA"/>
</dbReference>
<dbReference type="GO" id="GO:0015074">
    <property type="term" value="P:DNA integration"/>
    <property type="evidence" value="ECO:0007669"/>
    <property type="project" value="InterPro"/>
</dbReference>
<dbReference type="PANTHER" id="PTHR37984:SF15">
    <property type="entry name" value="INTEGRASE CATALYTIC DOMAIN-CONTAINING PROTEIN"/>
    <property type="match status" value="1"/>
</dbReference>
<dbReference type="Pfam" id="PF17921">
    <property type="entry name" value="Integrase_H2C2"/>
    <property type="match status" value="1"/>
</dbReference>
<dbReference type="Gene3D" id="3.30.420.10">
    <property type="entry name" value="Ribonuclease H-like superfamily/Ribonuclease H"/>
    <property type="match status" value="1"/>
</dbReference>
<dbReference type="Proteomes" id="UP001066276">
    <property type="component" value="Chromosome 10"/>
</dbReference>
<sequence>MARAADEASGNHHIYWENDILYSEPKLLEAGAACVLVVPQSYWAFLLGLAHSTPLAGHLGHGKTLARLVTYFYWPQMRVPSDAFCRACPICQAIGKTRKRLKAPLIPLPVVGTPFERVYIDIIGPLDPKTAPGNRFILVLVGHATRYPEEIPLEDSDYTGCNQSSDVDISPCGIPKRVVSDRDTNLISTYMKSMWDACGVTYRFTTLYHPQSSGLVERFIKTLKSMITGLPQAVRRKWDVLLPSLLHAYRELPQKGVRYSPFELLYGYHVREPLSVVK</sequence>
<dbReference type="InterPro" id="IPR050951">
    <property type="entry name" value="Retrovirus_Pol_polyprotein"/>
</dbReference>
<evidence type="ECO:0000259" key="2">
    <source>
        <dbReference type="PROSITE" id="PS50994"/>
    </source>
</evidence>
<dbReference type="PROSITE" id="PS50994">
    <property type="entry name" value="INTEGRASE"/>
    <property type="match status" value="1"/>
</dbReference>
<keyword evidence="4" id="KW-1185">Reference proteome</keyword>
<dbReference type="InterPro" id="IPR012337">
    <property type="entry name" value="RNaseH-like_sf"/>
</dbReference>
<dbReference type="FunFam" id="1.10.340.70:FF:000001">
    <property type="entry name" value="Retrovirus-related Pol polyprotein from transposon gypsy-like Protein"/>
    <property type="match status" value="1"/>
</dbReference>
<dbReference type="InterPro" id="IPR001584">
    <property type="entry name" value="Integrase_cat-core"/>
</dbReference>
<evidence type="ECO:0000313" key="4">
    <source>
        <dbReference type="Proteomes" id="UP001066276"/>
    </source>
</evidence>
<feature type="domain" description="Integrase catalytic" evidence="2">
    <location>
        <begin position="110"/>
        <end position="269"/>
    </location>
</feature>
<evidence type="ECO:0000313" key="3">
    <source>
        <dbReference type="EMBL" id="KAJ1101479.1"/>
    </source>
</evidence>
<comment type="caution">
    <text evidence="3">The sequence shown here is derived from an EMBL/GenBank/DDBJ whole genome shotgun (WGS) entry which is preliminary data.</text>
</comment>
<proteinExistence type="predicted"/>
<dbReference type="GO" id="GO:0003676">
    <property type="term" value="F:nucleic acid binding"/>
    <property type="evidence" value="ECO:0007669"/>
    <property type="project" value="InterPro"/>
</dbReference>
<gene>
    <name evidence="3" type="ORF">NDU88_006546</name>
</gene>
<evidence type="ECO:0000256" key="1">
    <source>
        <dbReference type="ARBA" id="ARBA00039658"/>
    </source>
</evidence>
<protein>
    <recommendedName>
        <fullName evidence="1">Gypsy retrotransposon integrase-like protein 1</fullName>
    </recommendedName>
</protein>
<dbReference type="Gene3D" id="1.10.340.70">
    <property type="match status" value="1"/>
</dbReference>
<name>A0AAV7MG21_PLEWA</name>
<reference evidence="3" key="1">
    <citation type="journal article" date="2022" name="bioRxiv">
        <title>Sequencing and chromosome-scale assembly of the giantPleurodeles waltlgenome.</title>
        <authorList>
            <person name="Brown T."/>
            <person name="Elewa A."/>
            <person name="Iarovenko S."/>
            <person name="Subramanian E."/>
            <person name="Araus A.J."/>
            <person name="Petzold A."/>
            <person name="Susuki M."/>
            <person name="Suzuki K.-i.T."/>
            <person name="Hayashi T."/>
            <person name="Toyoda A."/>
            <person name="Oliveira C."/>
            <person name="Osipova E."/>
            <person name="Leigh N.D."/>
            <person name="Simon A."/>
            <person name="Yun M.H."/>
        </authorList>
    </citation>
    <scope>NUCLEOTIDE SEQUENCE</scope>
    <source>
        <strain evidence="3">20211129_DDA</strain>
        <tissue evidence="3">Liver</tissue>
    </source>
</reference>
<organism evidence="3 4">
    <name type="scientific">Pleurodeles waltl</name>
    <name type="common">Iberian ribbed newt</name>
    <dbReference type="NCBI Taxonomy" id="8319"/>
    <lineage>
        <taxon>Eukaryota</taxon>
        <taxon>Metazoa</taxon>
        <taxon>Chordata</taxon>
        <taxon>Craniata</taxon>
        <taxon>Vertebrata</taxon>
        <taxon>Euteleostomi</taxon>
        <taxon>Amphibia</taxon>
        <taxon>Batrachia</taxon>
        <taxon>Caudata</taxon>
        <taxon>Salamandroidea</taxon>
        <taxon>Salamandridae</taxon>
        <taxon>Pleurodelinae</taxon>
        <taxon>Pleurodeles</taxon>
    </lineage>
</organism>
<dbReference type="SUPFAM" id="SSF53098">
    <property type="entry name" value="Ribonuclease H-like"/>
    <property type="match status" value="1"/>
</dbReference>